<comment type="caution">
    <text evidence="2">The sequence shown here is derived from an EMBL/GenBank/DDBJ whole genome shotgun (WGS) entry which is preliminary data.</text>
</comment>
<proteinExistence type="predicted"/>
<sequence>MAFPSPSKFENTNEPKGKAIVQAFQLLSYAIGDEAVSRRDIYMSCLETSSKAAAHIALLTRQKRQGEVKNRFLQKDLRKSNERIRSLQRLLEEPKKSAASPDDITDEEMLALPLLEEDEEEA</sequence>
<gene>
    <name evidence="2" type="ORF">EYF80_028988</name>
</gene>
<dbReference type="EMBL" id="SRLO01000327">
    <property type="protein sequence ID" value="TNN60818.1"/>
    <property type="molecule type" value="Genomic_DNA"/>
</dbReference>
<name>A0A4Z2H4N9_9TELE</name>
<feature type="region of interest" description="Disordered" evidence="1">
    <location>
        <begin position="88"/>
        <end position="122"/>
    </location>
</feature>
<organism evidence="2 3">
    <name type="scientific">Liparis tanakae</name>
    <name type="common">Tanaka's snailfish</name>
    <dbReference type="NCBI Taxonomy" id="230148"/>
    <lineage>
        <taxon>Eukaryota</taxon>
        <taxon>Metazoa</taxon>
        <taxon>Chordata</taxon>
        <taxon>Craniata</taxon>
        <taxon>Vertebrata</taxon>
        <taxon>Euteleostomi</taxon>
        <taxon>Actinopterygii</taxon>
        <taxon>Neopterygii</taxon>
        <taxon>Teleostei</taxon>
        <taxon>Neoteleostei</taxon>
        <taxon>Acanthomorphata</taxon>
        <taxon>Eupercaria</taxon>
        <taxon>Perciformes</taxon>
        <taxon>Cottioidei</taxon>
        <taxon>Cottales</taxon>
        <taxon>Liparidae</taxon>
        <taxon>Liparis</taxon>
    </lineage>
</organism>
<feature type="compositionally biased region" description="Acidic residues" evidence="1">
    <location>
        <begin position="103"/>
        <end position="122"/>
    </location>
</feature>
<dbReference type="Proteomes" id="UP000314294">
    <property type="component" value="Unassembled WGS sequence"/>
</dbReference>
<evidence type="ECO:0000313" key="2">
    <source>
        <dbReference type="EMBL" id="TNN60818.1"/>
    </source>
</evidence>
<evidence type="ECO:0000313" key="3">
    <source>
        <dbReference type="Proteomes" id="UP000314294"/>
    </source>
</evidence>
<evidence type="ECO:0000256" key="1">
    <source>
        <dbReference type="SAM" id="MobiDB-lite"/>
    </source>
</evidence>
<dbReference type="AlphaFoldDB" id="A0A4Z2H4N9"/>
<protein>
    <submittedName>
        <fullName evidence="2">Uncharacterized protein</fullName>
    </submittedName>
</protein>
<keyword evidence="3" id="KW-1185">Reference proteome</keyword>
<accession>A0A4Z2H4N9</accession>
<reference evidence="2 3" key="1">
    <citation type="submission" date="2019-03" db="EMBL/GenBank/DDBJ databases">
        <title>First draft genome of Liparis tanakae, snailfish: a comprehensive survey of snailfish specific genes.</title>
        <authorList>
            <person name="Kim W."/>
            <person name="Song I."/>
            <person name="Jeong J.-H."/>
            <person name="Kim D."/>
            <person name="Kim S."/>
            <person name="Ryu S."/>
            <person name="Song J.Y."/>
            <person name="Lee S.K."/>
        </authorList>
    </citation>
    <scope>NUCLEOTIDE SEQUENCE [LARGE SCALE GENOMIC DNA]</scope>
    <source>
        <tissue evidence="2">Muscle</tissue>
    </source>
</reference>